<dbReference type="EMBL" id="JBHRUG010000017">
    <property type="protein sequence ID" value="MFC3283701.1"/>
    <property type="molecule type" value="Genomic_DNA"/>
</dbReference>
<keyword evidence="2" id="KW-0349">Heme</keyword>
<dbReference type="Gene3D" id="2.60.40.1190">
    <property type="match status" value="1"/>
</dbReference>
<organism evidence="8 9">
    <name type="scientific">Litchfieldella rifensis</name>
    <dbReference type="NCBI Taxonomy" id="762643"/>
    <lineage>
        <taxon>Bacteria</taxon>
        <taxon>Pseudomonadati</taxon>
        <taxon>Pseudomonadota</taxon>
        <taxon>Gammaproteobacteria</taxon>
        <taxon>Oceanospirillales</taxon>
        <taxon>Halomonadaceae</taxon>
        <taxon>Litchfieldella</taxon>
    </lineage>
</organism>
<keyword evidence="4" id="KW-0249">Electron transport</keyword>
<dbReference type="Pfam" id="PF09459">
    <property type="entry name" value="EB_dh"/>
    <property type="match status" value="1"/>
</dbReference>
<keyword evidence="5" id="KW-0408">Iron</keyword>
<evidence type="ECO:0000256" key="4">
    <source>
        <dbReference type="ARBA" id="ARBA00022982"/>
    </source>
</evidence>
<feature type="domain" description="Cytochrome c-552/DMSO reductase-like haem-binding" evidence="7">
    <location>
        <begin position="15"/>
        <end position="376"/>
    </location>
</feature>
<feature type="transmembrane region" description="Helical" evidence="6">
    <location>
        <begin position="464"/>
        <end position="486"/>
    </location>
</feature>
<protein>
    <submittedName>
        <fullName evidence="8">Ethylbenzene dehydrogenase-related protein</fullName>
    </submittedName>
</protein>
<dbReference type="InterPro" id="IPR019020">
    <property type="entry name" value="Cyt-c552/DMSO_Rdtase_haem-bd"/>
</dbReference>
<keyword evidence="6" id="KW-0472">Membrane</keyword>
<gene>
    <name evidence="8" type="ORF">ACFOEV_08795</name>
</gene>
<evidence type="ECO:0000256" key="2">
    <source>
        <dbReference type="ARBA" id="ARBA00022617"/>
    </source>
</evidence>
<keyword evidence="3" id="KW-0479">Metal-binding</keyword>
<keyword evidence="6" id="KW-1133">Transmembrane helix</keyword>
<dbReference type="SMART" id="SM00887">
    <property type="entry name" value="EB_dh"/>
    <property type="match status" value="1"/>
</dbReference>
<evidence type="ECO:0000259" key="7">
    <source>
        <dbReference type="SMART" id="SM00887"/>
    </source>
</evidence>
<keyword evidence="1" id="KW-0813">Transport</keyword>
<evidence type="ECO:0000313" key="9">
    <source>
        <dbReference type="Proteomes" id="UP001595579"/>
    </source>
</evidence>
<proteinExistence type="predicted"/>
<dbReference type="RefSeq" id="WP_386772939.1">
    <property type="nucleotide sequence ID" value="NZ_JBHRUG010000017.1"/>
</dbReference>
<sequence length="495" mass="55340">MRLFHTDENTAAMEALGMGIGNRRLPLVLGGLAVAVALAWVTQGKGVIHNDPLRNIHIPAELTMPLQVKVAYDEERIFFRYRWPAEQAHVYHDMLRYTDGQWVRHGASRVGPDPAGTYEDRVAMLVDDGSVPEFSRYGGYITVGANARFFTGSASPAEVAAHPHLGETLGQTEVQKHLPATRHDVADWRSVIDADTLRAQREAGYFLDLWHWRAGRSNPVAMSDDQWVGEHRHGDAGQAPFTTNWDDNTGQPQWMFDPGATGMYALRWEDVQSERVDFDGIYYLAEDIAVPFDADHDWQEGDVIPRRLLRQGAGSRGDIHVPGGARWEDGYWDVTLVRARDTGNPLDDKMFRDQGRYDLGFAVHRDASGSRWHYVSHPYSLGLGRAADIQAVAFSGSAPDWSQDWFETTLFYPGQVNWPLLIGQAHAGASDIGAGKPVRSRHSEEQLAHYGVEMEFNDAITRQWQLTLAAGLLLMIGVLIGLWPSFSPTRKGDRS</sequence>
<dbReference type="CDD" id="cd09625">
    <property type="entry name" value="DOMON_like_cytochrome"/>
    <property type="match status" value="1"/>
</dbReference>
<evidence type="ECO:0000256" key="1">
    <source>
        <dbReference type="ARBA" id="ARBA00022448"/>
    </source>
</evidence>
<keyword evidence="9" id="KW-1185">Reference proteome</keyword>
<reference evidence="9" key="1">
    <citation type="journal article" date="2019" name="Int. J. Syst. Evol. Microbiol.">
        <title>The Global Catalogue of Microorganisms (GCM) 10K type strain sequencing project: providing services to taxonomists for standard genome sequencing and annotation.</title>
        <authorList>
            <consortium name="The Broad Institute Genomics Platform"/>
            <consortium name="The Broad Institute Genome Sequencing Center for Infectious Disease"/>
            <person name="Wu L."/>
            <person name="Ma J."/>
        </authorList>
    </citation>
    <scope>NUCLEOTIDE SEQUENCE [LARGE SCALE GENOMIC DNA]</scope>
    <source>
        <strain evidence="9">CECT 7698</strain>
    </source>
</reference>
<accession>A0ABV7LNG7</accession>
<comment type="caution">
    <text evidence="8">The sequence shown here is derived from an EMBL/GenBank/DDBJ whole genome shotgun (WGS) entry which is preliminary data.</text>
</comment>
<evidence type="ECO:0000256" key="3">
    <source>
        <dbReference type="ARBA" id="ARBA00022723"/>
    </source>
</evidence>
<evidence type="ECO:0000313" key="8">
    <source>
        <dbReference type="EMBL" id="MFC3283701.1"/>
    </source>
</evidence>
<evidence type="ECO:0000256" key="6">
    <source>
        <dbReference type="SAM" id="Phobius"/>
    </source>
</evidence>
<evidence type="ECO:0000256" key="5">
    <source>
        <dbReference type="ARBA" id="ARBA00023004"/>
    </source>
</evidence>
<keyword evidence="6" id="KW-0812">Transmembrane</keyword>
<dbReference type="Proteomes" id="UP001595579">
    <property type="component" value="Unassembled WGS sequence"/>
</dbReference>
<name>A0ABV7LNG7_9GAMM</name>